<dbReference type="EMBL" id="FOTS01000030">
    <property type="protein sequence ID" value="SFL99155.1"/>
    <property type="molecule type" value="Genomic_DNA"/>
</dbReference>
<evidence type="ECO:0000313" key="2">
    <source>
        <dbReference type="Proteomes" id="UP000199520"/>
    </source>
</evidence>
<name>A0A1I4M7W8_9FIRM</name>
<dbReference type="OrthoDB" id="1684240at2"/>
<sequence>MAKQEQFQVQIGDTERNIEEIIDSIRKSDLPITQIKQTSASPNQTGRGATLTLQTASDTLSQEDLKRQLNEQGGCMYQIESVTKSTK</sequence>
<accession>A0A1I4M7W8</accession>
<protein>
    <submittedName>
        <fullName evidence="1">Uncharacterized protein</fullName>
    </submittedName>
</protein>
<dbReference type="RefSeq" id="WP_090939352.1">
    <property type="nucleotide sequence ID" value="NZ_FOTS01000030.1"/>
</dbReference>
<reference evidence="2" key="1">
    <citation type="submission" date="2016-10" db="EMBL/GenBank/DDBJ databases">
        <authorList>
            <person name="Varghese N."/>
            <person name="Submissions S."/>
        </authorList>
    </citation>
    <scope>NUCLEOTIDE SEQUENCE [LARGE SCALE GENOMIC DNA]</scope>
    <source>
        <strain evidence="2">DSM 13327</strain>
    </source>
</reference>
<evidence type="ECO:0000313" key="1">
    <source>
        <dbReference type="EMBL" id="SFL99155.1"/>
    </source>
</evidence>
<dbReference type="Proteomes" id="UP000199520">
    <property type="component" value="Unassembled WGS sequence"/>
</dbReference>
<dbReference type="AlphaFoldDB" id="A0A1I4M7W8"/>
<proteinExistence type="predicted"/>
<organism evidence="1 2">
    <name type="scientific">Pelosinus propionicus DSM 13327</name>
    <dbReference type="NCBI Taxonomy" id="1123291"/>
    <lineage>
        <taxon>Bacteria</taxon>
        <taxon>Bacillati</taxon>
        <taxon>Bacillota</taxon>
        <taxon>Negativicutes</taxon>
        <taxon>Selenomonadales</taxon>
        <taxon>Sporomusaceae</taxon>
        <taxon>Pelosinus</taxon>
    </lineage>
</organism>
<gene>
    <name evidence="1" type="ORF">SAMN04490355_103039</name>
</gene>
<keyword evidence="2" id="KW-1185">Reference proteome</keyword>